<accession>A0A934KBH6</accession>
<sequence length="168" mass="18484">MGPSRQFAEITIKVPAPFAGVSDLGFSARYPGQPMLEPSRDVPLWIEGPAGPMRRLADRLRMLATLVQSAHGWSQPVQLTDEVLVMAFQDRSQVGLALGDGAAGALDYVLNLVRPVVFPFLRDCAEVAHLRLTDQIDMSVRRSDDRLADLSMRWDQIVQANGEDLLSA</sequence>
<keyword evidence="2" id="KW-1185">Reference proteome</keyword>
<dbReference type="Proteomes" id="UP000612893">
    <property type="component" value="Unassembled WGS sequence"/>
</dbReference>
<gene>
    <name evidence="1" type="ORF">JF922_21815</name>
</gene>
<organism evidence="1 2">
    <name type="scientific">Candidatus Nephthysia bennettiae</name>
    <dbReference type="NCBI Taxonomy" id="3127016"/>
    <lineage>
        <taxon>Bacteria</taxon>
        <taxon>Bacillati</taxon>
        <taxon>Candidatus Dormiibacterota</taxon>
        <taxon>Candidatus Dormibacteria</taxon>
        <taxon>Candidatus Dormibacterales</taxon>
        <taxon>Candidatus Dormibacteraceae</taxon>
        <taxon>Candidatus Nephthysia</taxon>
    </lineage>
</organism>
<dbReference type="EMBL" id="JAEKNR010000217">
    <property type="protein sequence ID" value="MBJ7600692.1"/>
    <property type="molecule type" value="Genomic_DNA"/>
</dbReference>
<protein>
    <submittedName>
        <fullName evidence="1">Uncharacterized protein</fullName>
    </submittedName>
</protein>
<name>A0A934KBH6_9BACT</name>
<evidence type="ECO:0000313" key="1">
    <source>
        <dbReference type="EMBL" id="MBJ7600692.1"/>
    </source>
</evidence>
<proteinExistence type="predicted"/>
<dbReference type="AlphaFoldDB" id="A0A934KBH6"/>
<evidence type="ECO:0000313" key="2">
    <source>
        <dbReference type="Proteomes" id="UP000612893"/>
    </source>
</evidence>
<dbReference type="RefSeq" id="WP_338204632.1">
    <property type="nucleotide sequence ID" value="NZ_JAEKNR010000217.1"/>
</dbReference>
<comment type="caution">
    <text evidence="1">The sequence shown here is derived from an EMBL/GenBank/DDBJ whole genome shotgun (WGS) entry which is preliminary data.</text>
</comment>
<reference evidence="1" key="1">
    <citation type="submission" date="2020-10" db="EMBL/GenBank/DDBJ databases">
        <title>Ca. Dormibacterota MAGs.</title>
        <authorList>
            <person name="Montgomery K."/>
        </authorList>
    </citation>
    <scope>NUCLEOTIDE SEQUENCE [LARGE SCALE GENOMIC DNA]</scope>
    <source>
        <strain evidence="1">SC8812_S17_10</strain>
    </source>
</reference>